<feature type="domain" description="Pyridoxamine 5'-phosphate oxidase N-terminal" evidence="2">
    <location>
        <begin position="3"/>
        <end position="126"/>
    </location>
</feature>
<dbReference type="InterPro" id="IPR019920">
    <property type="entry name" value="F420-binding_dom_put"/>
</dbReference>
<dbReference type="Gene3D" id="2.30.110.10">
    <property type="entry name" value="Electron Transport, Fmn-binding Protein, Chain A"/>
    <property type="match status" value="1"/>
</dbReference>
<dbReference type="EMBL" id="AP019376">
    <property type="protein sequence ID" value="BBH87747.1"/>
    <property type="molecule type" value="Genomic_DNA"/>
</dbReference>
<dbReference type="GO" id="GO:0070967">
    <property type="term" value="F:coenzyme F420 binding"/>
    <property type="evidence" value="ECO:0007669"/>
    <property type="project" value="TreeGrafter"/>
</dbReference>
<evidence type="ECO:0000256" key="1">
    <source>
        <dbReference type="ARBA" id="ARBA00023002"/>
    </source>
</evidence>
<name>A0A455SH07_9CHLR</name>
<dbReference type="AlphaFoldDB" id="A0A455SH07"/>
<protein>
    <submittedName>
        <fullName evidence="3">PPOX class F420-dependent enzyme</fullName>
    </submittedName>
</protein>
<gene>
    <name evidence="3" type="ORF">KTC_24980</name>
</gene>
<evidence type="ECO:0000313" key="3">
    <source>
        <dbReference type="EMBL" id="BBH87747.1"/>
    </source>
</evidence>
<dbReference type="PANTHER" id="PTHR35176:SF6">
    <property type="entry name" value="HEME OXYGENASE HI_0854-RELATED"/>
    <property type="match status" value="1"/>
</dbReference>
<dbReference type="GO" id="GO:0005829">
    <property type="term" value="C:cytosol"/>
    <property type="evidence" value="ECO:0007669"/>
    <property type="project" value="TreeGrafter"/>
</dbReference>
<dbReference type="SUPFAM" id="SSF50475">
    <property type="entry name" value="FMN-binding split barrel"/>
    <property type="match status" value="1"/>
</dbReference>
<dbReference type="NCBIfam" id="TIGR03618">
    <property type="entry name" value="Rv1155_F420"/>
    <property type="match status" value="1"/>
</dbReference>
<dbReference type="Pfam" id="PF01243">
    <property type="entry name" value="PNPOx_N"/>
    <property type="match status" value="1"/>
</dbReference>
<organism evidence="3">
    <name type="scientific">Thermosporothrix sp. COM3</name>
    <dbReference type="NCBI Taxonomy" id="2490863"/>
    <lineage>
        <taxon>Bacteria</taxon>
        <taxon>Bacillati</taxon>
        <taxon>Chloroflexota</taxon>
        <taxon>Ktedonobacteria</taxon>
        <taxon>Ktedonobacterales</taxon>
        <taxon>Thermosporotrichaceae</taxon>
        <taxon>Thermosporothrix</taxon>
    </lineage>
</organism>
<dbReference type="PANTHER" id="PTHR35176">
    <property type="entry name" value="HEME OXYGENASE HI_0854-RELATED"/>
    <property type="match status" value="1"/>
</dbReference>
<sequence length="128" mass="14335">MIPESHLDLVQRPILAHLATIMEDGSPQITPVWIDYDGSLLLVNTAAGRKKERNMRERPSVALDIVDPDNASRKLMIMGRVIEATADGAEEHIDRLSQRYLGVPTYPSRVPGETRLIVKIEPERVIAQ</sequence>
<dbReference type="InterPro" id="IPR052019">
    <property type="entry name" value="F420H2_bilvrd_red/Heme_oxyg"/>
</dbReference>
<evidence type="ECO:0000259" key="2">
    <source>
        <dbReference type="Pfam" id="PF01243"/>
    </source>
</evidence>
<dbReference type="InterPro" id="IPR011576">
    <property type="entry name" value="Pyridox_Oxase_N"/>
</dbReference>
<dbReference type="InterPro" id="IPR012349">
    <property type="entry name" value="Split_barrel_FMN-bd"/>
</dbReference>
<accession>A0A455SH07</accession>
<keyword evidence="1" id="KW-0560">Oxidoreductase</keyword>
<dbReference type="GO" id="GO:0016627">
    <property type="term" value="F:oxidoreductase activity, acting on the CH-CH group of donors"/>
    <property type="evidence" value="ECO:0007669"/>
    <property type="project" value="TreeGrafter"/>
</dbReference>
<proteinExistence type="predicted"/>
<reference evidence="3" key="1">
    <citation type="submission" date="2018-12" db="EMBL/GenBank/DDBJ databases">
        <title>Novel natural products biosynthetic potential of the class Ktedonobacteria.</title>
        <authorList>
            <person name="Zheng Y."/>
            <person name="Saitou A."/>
            <person name="Wang C.M."/>
            <person name="Toyoda A."/>
            <person name="Minakuchi Y."/>
            <person name="Sekiguchi Y."/>
            <person name="Ueda K."/>
            <person name="Takano H."/>
            <person name="Sakai Y."/>
            <person name="Yokota A."/>
            <person name="Yabe S."/>
        </authorList>
    </citation>
    <scope>NUCLEOTIDE SEQUENCE</scope>
    <source>
        <strain evidence="3">COM3</strain>
    </source>
</reference>